<dbReference type="PANTHER" id="PTHR31952">
    <property type="entry name" value="CB1 CANNABINOID RECEPTOR-INTERACTING PROTEIN 1"/>
    <property type="match status" value="1"/>
</dbReference>
<evidence type="ECO:0000256" key="3">
    <source>
        <dbReference type="ARBA" id="ARBA00015651"/>
    </source>
</evidence>
<dbReference type="PANTHER" id="PTHR31952:SF1">
    <property type="entry name" value="CB1 CANNABINOID RECEPTOR-INTERACTING PROTEIN 1"/>
    <property type="match status" value="1"/>
</dbReference>
<evidence type="ECO:0000256" key="4">
    <source>
        <dbReference type="ARBA" id="ARBA00026030"/>
    </source>
</evidence>
<comment type="subunit">
    <text evidence="4">Interacts with the cannabinoid receptor CNR1 (via C-terminus). Does not interact with cannabinoid receptor CNR2.</text>
</comment>
<reference evidence="5" key="1">
    <citation type="journal article" date="2023" name="Mol. Biol. Evol.">
        <title>Third-Generation Sequencing Reveals the Adaptive Role of the Epigenome in Three Deep-Sea Polychaetes.</title>
        <authorList>
            <person name="Perez M."/>
            <person name="Aroh O."/>
            <person name="Sun Y."/>
            <person name="Lan Y."/>
            <person name="Juniper S.K."/>
            <person name="Young C.R."/>
            <person name="Angers B."/>
            <person name="Qian P.Y."/>
        </authorList>
    </citation>
    <scope>NUCLEOTIDE SEQUENCE</scope>
    <source>
        <strain evidence="5">P08H-3</strain>
    </source>
</reference>
<accession>A0AAD9NCY9</accession>
<comment type="function">
    <text evidence="1">Suppresses cannabinoid receptor CNR1-mediated tonic inhibition of voltage-gated calcium channels.</text>
</comment>
<dbReference type="InterPro" id="IPR029204">
    <property type="entry name" value="CNRIP1"/>
</dbReference>
<dbReference type="Pfam" id="PF15043">
    <property type="entry name" value="CNRIP1"/>
    <property type="match status" value="1"/>
</dbReference>
<organism evidence="5 6">
    <name type="scientific">Paralvinella palmiformis</name>
    <dbReference type="NCBI Taxonomy" id="53620"/>
    <lineage>
        <taxon>Eukaryota</taxon>
        <taxon>Metazoa</taxon>
        <taxon>Spiralia</taxon>
        <taxon>Lophotrochozoa</taxon>
        <taxon>Annelida</taxon>
        <taxon>Polychaeta</taxon>
        <taxon>Sedentaria</taxon>
        <taxon>Canalipalpata</taxon>
        <taxon>Terebellida</taxon>
        <taxon>Terebelliformia</taxon>
        <taxon>Alvinellidae</taxon>
        <taxon>Paralvinella</taxon>
    </lineage>
</organism>
<comment type="caution">
    <text evidence="5">The sequence shown here is derived from an EMBL/GenBank/DDBJ whole genome shotgun (WGS) entry which is preliminary data.</text>
</comment>
<dbReference type="GO" id="GO:0005886">
    <property type="term" value="C:plasma membrane"/>
    <property type="evidence" value="ECO:0007669"/>
    <property type="project" value="TreeGrafter"/>
</dbReference>
<proteinExistence type="inferred from homology"/>
<dbReference type="AlphaFoldDB" id="A0AAD9NCY9"/>
<protein>
    <recommendedName>
        <fullName evidence="3">CB1 cannabinoid receptor-interacting protein 1</fullName>
    </recommendedName>
</protein>
<sequence length="227" mass="25785">MTTTAQHRPVRTSLFVLLYPVGPQTQRAPTKRRDSLGVWANQPASQSVGLWISAARSGIGCDRDPDAATMAQYVKVQFNVKKRPYDQPIHFKMDGGRFDMDRTVKLNVNAKYTFDITLRPPKDVDQFTIQGQEVQVTQKQKDLEAVVYRGEWLTTGLEKCKKGIRNKLHITLKIRGMGELSSTLQVKLYSESEKEHSHWGSVLNVLEYECQAGEGQGQLEITKETFR</sequence>
<comment type="similarity">
    <text evidence="2">Belongs to the CNRIP family.</text>
</comment>
<evidence type="ECO:0000256" key="1">
    <source>
        <dbReference type="ARBA" id="ARBA00003884"/>
    </source>
</evidence>
<gene>
    <name evidence="5" type="ORF">LSH36_94g01023</name>
</gene>
<dbReference type="Proteomes" id="UP001208570">
    <property type="component" value="Unassembled WGS sequence"/>
</dbReference>
<dbReference type="GO" id="GO:0031718">
    <property type="term" value="F:type 1 cannabinoid receptor binding"/>
    <property type="evidence" value="ECO:0007669"/>
    <property type="project" value="TreeGrafter"/>
</dbReference>
<evidence type="ECO:0000313" key="6">
    <source>
        <dbReference type="Proteomes" id="UP001208570"/>
    </source>
</evidence>
<keyword evidence="6" id="KW-1185">Reference proteome</keyword>
<evidence type="ECO:0000256" key="2">
    <source>
        <dbReference type="ARBA" id="ARBA00007288"/>
    </source>
</evidence>
<dbReference type="EMBL" id="JAODUP010000094">
    <property type="protein sequence ID" value="KAK2162654.1"/>
    <property type="molecule type" value="Genomic_DNA"/>
</dbReference>
<name>A0AAD9NCY9_9ANNE</name>
<evidence type="ECO:0000313" key="5">
    <source>
        <dbReference type="EMBL" id="KAK2162654.1"/>
    </source>
</evidence>